<dbReference type="PANTHER" id="PTHR46278">
    <property type="entry name" value="DEHYDROGENASE, PUTATIVE-RELATED"/>
    <property type="match status" value="1"/>
</dbReference>
<dbReference type="SUPFAM" id="SSF51735">
    <property type="entry name" value="NAD(P)-binding Rossmann-fold domains"/>
    <property type="match status" value="1"/>
</dbReference>
<proteinExistence type="predicted"/>
<dbReference type="CDD" id="cd02316">
    <property type="entry name" value="VcASADH2_like_N"/>
    <property type="match status" value="1"/>
</dbReference>
<evidence type="ECO:0000259" key="1">
    <source>
        <dbReference type="SMART" id="SM00859"/>
    </source>
</evidence>
<accession>A0A381Z6X3</accession>
<protein>
    <recommendedName>
        <fullName evidence="1">Semialdehyde dehydrogenase NAD-binding domain-containing protein</fullName>
    </recommendedName>
</protein>
<dbReference type="PANTHER" id="PTHR46278:SF2">
    <property type="entry name" value="ASPARTATE-SEMIALDEHYDE DEHYDROGENASE"/>
    <property type="match status" value="1"/>
</dbReference>
<gene>
    <name evidence="2" type="ORF">METZ01_LOCUS137476</name>
</gene>
<dbReference type="SMART" id="SM00859">
    <property type="entry name" value="Semialdhyde_dh"/>
    <property type="match status" value="1"/>
</dbReference>
<feature type="non-terminal residue" evidence="2">
    <location>
        <position position="125"/>
    </location>
</feature>
<dbReference type="GO" id="GO:0051287">
    <property type="term" value="F:NAD binding"/>
    <property type="evidence" value="ECO:0007669"/>
    <property type="project" value="InterPro"/>
</dbReference>
<reference evidence="2" key="1">
    <citation type="submission" date="2018-05" db="EMBL/GenBank/DDBJ databases">
        <authorList>
            <person name="Lanie J.A."/>
            <person name="Ng W.-L."/>
            <person name="Kazmierczak K.M."/>
            <person name="Andrzejewski T.M."/>
            <person name="Davidsen T.M."/>
            <person name="Wayne K.J."/>
            <person name="Tettelin H."/>
            <person name="Glass J.I."/>
            <person name="Rusch D."/>
            <person name="Podicherti R."/>
            <person name="Tsui H.-C.T."/>
            <person name="Winkler M.E."/>
        </authorList>
    </citation>
    <scope>NUCLEOTIDE SEQUENCE</scope>
</reference>
<name>A0A381Z6X3_9ZZZZ</name>
<dbReference type="EMBL" id="UINC01020064">
    <property type="protein sequence ID" value="SVA84622.1"/>
    <property type="molecule type" value="Genomic_DNA"/>
</dbReference>
<feature type="domain" description="Semialdehyde dehydrogenase NAD-binding" evidence="1">
    <location>
        <begin position="2"/>
        <end position="116"/>
    </location>
</feature>
<sequence>MNIAIVGATGNVGRKVLEVLELKKFPINQLYLVASPKSVGKKISFNGKDYEVFNLETFDFTNVEITFFAAGGKISEQYAAKAAKHSTVIDNSSYFRMDPDVPLIVPEVNSHDLKNYKKKNIIANA</sequence>
<organism evidence="2">
    <name type="scientific">marine metagenome</name>
    <dbReference type="NCBI Taxonomy" id="408172"/>
    <lineage>
        <taxon>unclassified sequences</taxon>
        <taxon>metagenomes</taxon>
        <taxon>ecological metagenomes</taxon>
    </lineage>
</organism>
<evidence type="ECO:0000313" key="2">
    <source>
        <dbReference type="EMBL" id="SVA84622.1"/>
    </source>
</evidence>
<dbReference type="Pfam" id="PF01118">
    <property type="entry name" value="Semialdhyde_dh"/>
    <property type="match status" value="1"/>
</dbReference>
<dbReference type="Gene3D" id="3.40.50.720">
    <property type="entry name" value="NAD(P)-binding Rossmann-like Domain"/>
    <property type="match status" value="1"/>
</dbReference>
<dbReference type="InterPro" id="IPR000534">
    <property type="entry name" value="Semialdehyde_DH_NAD-bd"/>
</dbReference>
<dbReference type="InterPro" id="IPR036291">
    <property type="entry name" value="NAD(P)-bd_dom_sf"/>
</dbReference>
<dbReference type="GO" id="GO:0016620">
    <property type="term" value="F:oxidoreductase activity, acting on the aldehyde or oxo group of donors, NAD or NADP as acceptor"/>
    <property type="evidence" value="ECO:0007669"/>
    <property type="project" value="InterPro"/>
</dbReference>
<dbReference type="AlphaFoldDB" id="A0A381Z6X3"/>